<dbReference type="EMBL" id="PYWC01000018">
    <property type="protein sequence ID" value="PWW77965.1"/>
    <property type="molecule type" value="Genomic_DNA"/>
</dbReference>
<dbReference type="Proteomes" id="UP000246991">
    <property type="component" value="Unassembled WGS sequence"/>
</dbReference>
<dbReference type="AlphaFoldDB" id="A0A317STW9"/>
<accession>A0A317STW9</accession>
<feature type="region of interest" description="Disordered" evidence="1">
    <location>
        <begin position="365"/>
        <end position="402"/>
    </location>
</feature>
<dbReference type="Pfam" id="PF20231">
    <property type="entry name" value="DUF6589"/>
    <property type="match status" value="2"/>
</dbReference>
<evidence type="ECO:0000313" key="3">
    <source>
        <dbReference type="EMBL" id="PWW77965.1"/>
    </source>
</evidence>
<protein>
    <recommendedName>
        <fullName evidence="2">DUF6589 domain-containing protein</fullName>
    </recommendedName>
</protein>
<reference evidence="3 4" key="1">
    <citation type="submission" date="2018-03" db="EMBL/GenBank/DDBJ databases">
        <title>Genomes of Pezizomycetes fungi and the evolution of truffles.</title>
        <authorList>
            <person name="Murat C."/>
            <person name="Payen T."/>
            <person name="Noel B."/>
            <person name="Kuo A."/>
            <person name="Martin F.M."/>
        </authorList>
    </citation>
    <scope>NUCLEOTIDE SEQUENCE [LARGE SCALE GENOMIC DNA]</scope>
    <source>
        <strain evidence="3">091103-1</strain>
    </source>
</reference>
<evidence type="ECO:0000259" key="2">
    <source>
        <dbReference type="Pfam" id="PF20231"/>
    </source>
</evidence>
<dbReference type="InterPro" id="IPR046496">
    <property type="entry name" value="DUF6589"/>
</dbReference>
<evidence type="ECO:0000256" key="1">
    <source>
        <dbReference type="SAM" id="MobiDB-lite"/>
    </source>
</evidence>
<feature type="domain" description="DUF6589" evidence="2">
    <location>
        <begin position="29"/>
        <end position="153"/>
    </location>
</feature>
<gene>
    <name evidence="3" type="ORF">C7212DRAFT_362394</name>
</gene>
<dbReference type="OrthoDB" id="5429102at2759"/>
<proteinExistence type="predicted"/>
<dbReference type="STRING" id="42249.A0A317STW9"/>
<name>A0A317STW9_9PEZI</name>
<comment type="caution">
    <text evidence="3">The sequence shown here is derived from an EMBL/GenBank/DDBJ whole genome shotgun (WGS) entry which is preliminary data.</text>
</comment>
<sequence length="402" mass="46015">MRYCHSAMLKQRMLGPQGFSEPRYKIANPPLQQYRANNVCADYLTFPTLDIDEASIAGAINILKCLVELLGLDEQIVQDAIIWLSRDYLTVWNVARPIYRWVEHTNKIVNFCFFKPIARLFHVQMNVLKMLFDTFEGSCVERKKLKESRREIRKRVGPGTSSIPLPQFDKARKEQRIRKELGASNWDTGLIYRNFGDACSTGFSERAAACIEGFLIVFQQLPNCAHRIFKGTTFKNYAAECLHLVACVKWVWKPEFRRAWLDFCLIKPTPKEGYWCTTDHYRETIIRGNKDKVRPSANDKGDDFLLNIIGPNILTLEAINRMVYTASRLSNYGMHHLVIDWYADVAQGVLELAYENVFTCKAGRGSTGPSCEEDGHPEGDSNQLDSMENEPGVAEMEDLQGF</sequence>
<evidence type="ECO:0000313" key="4">
    <source>
        <dbReference type="Proteomes" id="UP000246991"/>
    </source>
</evidence>
<organism evidence="3 4">
    <name type="scientific">Tuber magnatum</name>
    <name type="common">white Piedmont truffle</name>
    <dbReference type="NCBI Taxonomy" id="42249"/>
    <lineage>
        <taxon>Eukaryota</taxon>
        <taxon>Fungi</taxon>
        <taxon>Dikarya</taxon>
        <taxon>Ascomycota</taxon>
        <taxon>Pezizomycotina</taxon>
        <taxon>Pezizomycetes</taxon>
        <taxon>Pezizales</taxon>
        <taxon>Tuberaceae</taxon>
        <taxon>Tuber</taxon>
    </lineage>
</organism>
<keyword evidence="4" id="KW-1185">Reference proteome</keyword>
<feature type="domain" description="DUF6589" evidence="2">
    <location>
        <begin position="190"/>
        <end position="336"/>
    </location>
</feature>